<name>A0ABT5UIA0_9GAMM</name>
<reference evidence="1 2" key="1">
    <citation type="submission" date="2022-11" db="EMBL/GenBank/DDBJ databases">
        <title>Spartinivicinus poritis sp. nov., isolated from scleractinian coral Porites lutea.</title>
        <authorList>
            <person name="Zhang G."/>
            <person name="Cai L."/>
            <person name="Wei Q."/>
        </authorList>
    </citation>
    <scope>NUCLEOTIDE SEQUENCE [LARGE SCALE GENOMIC DNA]</scope>
    <source>
        <strain evidence="1 2">A2-2</strain>
    </source>
</reference>
<comment type="caution">
    <text evidence="1">The sequence shown here is derived from an EMBL/GenBank/DDBJ whole genome shotgun (WGS) entry which is preliminary data.</text>
</comment>
<sequence length="98" mass="11547">MKSDDFCLCIEECCSNETDKTLQYIVQYEPLLKENYPLYALNEQVDYFSWACFTVRSAIRLLTFYNLPAEHFEEVLLLSLKSIDKSSLRLFNQAEMIV</sequence>
<evidence type="ECO:0000313" key="1">
    <source>
        <dbReference type="EMBL" id="MDE1465163.1"/>
    </source>
</evidence>
<protein>
    <submittedName>
        <fullName evidence="1">Uncharacterized protein</fullName>
    </submittedName>
</protein>
<dbReference type="Proteomes" id="UP001528823">
    <property type="component" value="Unassembled WGS sequence"/>
</dbReference>
<keyword evidence="2" id="KW-1185">Reference proteome</keyword>
<accession>A0ABT5UIA0</accession>
<dbReference type="RefSeq" id="WP_274691474.1">
    <property type="nucleotide sequence ID" value="NZ_JAPMOU010000053.1"/>
</dbReference>
<dbReference type="EMBL" id="JAPMOU010000053">
    <property type="protein sequence ID" value="MDE1465163.1"/>
    <property type="molecule type" value="Genomic_DNA"/>
</dbReference>
<organism evidence="1 2">
    <name type="scientific">Spartinivicinus poritis</name>
    <dbReference type="NCBI Taxonomy" id="2994640"/>
    <lineage>
        <taxon>Bacteria</taxon>
        <taxon>Pseudomonadati</taxon>
        <taxon>Pseudomonadota</taxon>
        <taxon>Gammaproteobacteria</taxon>
        <taxon>Oceanospirillales</taxon>
        <taxon>Zooshikellaceae</taxon>
        <taxon>Spartinivicinus</taxon>
    </lineage>
</organism>
<evidence type="ECO:0000313" key="2">
    <source>
        <dbReference type="Proteomes" id="UP001528823"/>
    </source>
</evidence>
<gene>
    <name evidence="1" type="ORF">ORQ98_24680</name>
</gene>
<proteinExistence type="predicted"/>